<feature type="region of interest" description="Disordered" evidence="1">
    <location>
        <begin position="248"/>
        <end position="298"/>
    </location>
</feature>
<name>A0ABU9BS26_9BURK</name>
<keyword evidence="3" id="KW-0436">Ligase</keyword>
<sequence length="602" mass="62857">MPGTHEDAAWAAALCALDPCGLGGVVLRAAPGPARDQWLQRLAPLLPAGTPLRRMPAHIDDERLLGGLDLAATLRQGQPVLRRGLLAEADGGLLVLAMAERLAPAQAARVAAALDQQSVTLQREGLSRQLPARLGIVALDEGDSEDERVPKTLGDRLAIQLTLPDRADPQPWPSFDIPGARARLPHVATPDALVEALCEATLSLGIGSARAPWLALRVARGAAALRSAPEIKTSDIELAARLVLGPRATRAPCPPEAPPTESSPPSPDTSSDMSPDTSPDTSPLNEHTADRSDPTPAQAEANDATMLDRLLQAAVCSLPPGLLWTVAQGSSQRAPPSTGGRHGPARLSLVHGRPVGAVRADLRSGARMDLLQTLRAAAPWQPLRRREASERSSTAAILVRREDFRIRRFSQMPESTTIFAVDASGSQALHRLAEAKGAVELLLADCYVRRDRVALVAFRGTRADLLLPPTRSLVRAKRSLAGLPGGGGTPLAAGIDSARSVAEAVQRLGGSPLIVLLTDGKANVTRQGQAGRAQAQADAISSAQAVRRTGLGALVLDSAPQPGGAARDLAEAMGARYLALPHADARALAVAVNAHRSAASVA</sequence>
<dbReference type="SMART" id="SM00327">
    <property type="entry name" value="VWA"/>
    <property type="match status" value="1"/>
</dbReference>
<comment type="caution">
    <text evidence="3">The sequence shown here is derived from an EMBL/GenBank/DDBJ whole genome shotgun (WGS) entry which is preliminary data.</text>
</comment>
<feature type="compositionally biased region" description="Low complexity" evidence="1">
    <location>
        <begin position="268"/>
        <end position="283"/>
    </location>
</feature>
<dbReference type="Pfam" id="PF13519">
    <property type="entry name" value="VWA_2"/>
    <property type="match status" value="1"/>
</dbReference>
<dbReference type="SUPFAM" id="SSF52540">
    <property type="entry name" value="P-loop containing nucleoside triphosphate hydrolases"/>
    <property type="match status" value="1"/>
</dbReference>
<evidence type="ECO:0000259" key="2">
    <source>
        <dbReference type="PROSITE" id="PS50234"/>
    </source>
</evidence>
<dbReference type="Proteomes" id="UP001371218">
    <property type="component" value="Unassembled WGS sequence"/>
</dbReference>
<dbReference type="NCBIfam" id="NF009943">
    <property type="entry name" value="PRK13406.1"/>
    <property type="match status" value="1"/>
</dbReference>
<dbReference type="SUPFAM" id="SSF53300">
    <property type="entry name" value="vWA-like"/>
    <property type="match status" value="1"/>
</dbReference>
<evidence type="ECO:0000313" key="3">
    <source>
        <dbReference type="EMBL" id="MEK8031303.1"/>
    </source>
</evidence>
<dbReference type="RefSeq" id="WP_341425680.1">
    <property type="nucleotide sequence ID" value="NZ_JBBUTG010000005.1"/>
</dbReference>
<dbReference type="InterPro" id="IPR036465">
    <property type="entry name" value="vWFA_dom_sf"/>
</dbReference>
<dbReference type="PANTHER" id="PTHR43473:SF2">
    <property type="entry name" value="MAGNESIUM-CHELATASE SUBUNIT CHLD, CHLOROPLASTIC"/>
    <property type="match status" value="1"/>
</dbReference>
<feature type="region of interest" description="Disordered" evidence="1">
    <location>
        <begin position="329"/>
        <end position="348"/>
    </location>
</feature>
<gene>
    <name evidence="3" type="ORF">AACH06_10785</name>
</gene>
<dbReference type="Pfam" id="PF17863">
    <property type="entry name" value="AAA_lid_2"/>
    <property type="match status" value="1"/>
</dbReference>
<dbReference type="Gene3D" id="3.40.50.410">
    <property type="entry name" value="von Willebrand factor, type A domain"/>
    <property type="match status" value="1"/>
</dbReference>
<dbReference type="InterPro" id="IPR041628">
    <property type="entry name" value="ChlI/MoxR_AAA_lid"/>
</dbReference>
<evidence type="ECO:0000313" key="4">
    <source>
        <dbReference type="Proteomes" id="UP001371218"/>
    </source>
</evidence>
<dbReference type="EMBL" id="JBBUTG010000005">
    <property type="protein sequence ID" value="MEK8031303.1"/>
    <property type="molecule type" value="Genomic_DNA"/>
</dbReference>
<dbReference type="EC" id="6.6.1.1" evidence="3"/>
<dbReference type="GO" id="GO:0016851">
    <property type="term" value="F:magnesium chelatase activity"/>
    <property type="evidence" value="ECO:0007669"/>
    <property type="project" value="UniProtKB-EC"/>
</dbReference>
<accession>A0ABU9BS26</accession>
<dbReference type="InterPro" id="IPR027417">
    <property type="entry name" value="P-loop_NTPase"/>
</dbReference>
<reference evidence="3 4" key="1">
    <citation type="submission" date="2024-04" db="EMBL/GenBank/DDBJ databases">
        <title>Novel species of the genus Ideonella isolated from streams.</title>
        <authorList>
            <person name="Lu H."/>
        </authorList>
    </citation>
    <scope>NUCLEOTIDE SEQUENCE [LARGE SCALE GENOMIC DNA]</scope>
    <source>
        <strain evidence="3 4">DXS29W</strain>
    </source>
</reference>
<dbReference type="PROSITE" id="PS50234">
    <property type="entry name" value="VWFA"/>
    <property type="match status" value="1"/>
</dbReference>
<feature type="compositionally biased region" description="Pro residues" evidence="1">
    <location>
        <begin position="252"/>
        <end position="267"/>
    </location>
</feature>
<dbReference type="Gene3D" id="3.40.50.300">
    <property type="entry name" value="P-loop containing nucleotide triphosphate hydrolases"/>
    <property type="match status" value="1"/>
</dbReference>
<proteinExistence type="predicted"/>
<dbReference type="PANTHER" id="PTHR43473">
    <property type="entry name" value="MAGNESIUM-CHELATASE SUBUNIT CHLD, CHLOROPLASTIC"/>
    <property type="match status" value="1"/>
</dbReference>
<evidence type="ECO:0000256" key="1">
    <source>
        <dbReference type="SAM" id="MobiDB-lite"/>
    </source>
</evidence>
<keyword evidence="4" id="KW-1185">Reference proteome</keyword>
<protein>
    <submittedName>
        <fullName evidence="3">Magnesium chelatase subunit D</fullName>
        <ecNumber evidence="3">6.6.1.1</ecNumber>
    </submittedName>
</protein>
<dbReference type="Gene3D" id="1.10.8.80">
    <property type="entry name" value="Magnesium chelatase subunit I, C-Terminal domain"/>
    <property type="match status" value="1"/>
</dbReference>
<dbReference type="InterPro" id="IPR002035">
    <property type="entry name" value="VWF_A"/>
</dbReference>
<organism evidence="3 4">
    <name type="scientific">Ideonella lacteola</name>
    <dbReference type="NCBI Taxonomy" id="2984193"/>
    <lineage>
        <taxon>Bacteria</taxon>
        <taxon>Pseudomonadati</taxon>
        <taxon>Pseudomonadota</taxon>
        <taxon>Betaproteobacteria</taxon>
        <taxon>Burkholderiales</taxon>
        <taxon>Sphaerotilaceae</taxon>
        <taxon>Ideonella</taxon>
    </lineage>
</organism>
<feature type="domain" description="VWFA" evidence="2">
    <location>
        <begin position="416"/>
        <end position="556"/>
    </location>
</feature>